<proteinExistence type="predicted"/>
<feature type="compositionally biased region" description="Polar residues" evidence="2">
    <location>
        <begin position="17"/>
        <end position="26"/>
    </location>
</feature>
<keyword evidence="3" id="KW-0687">Ribonucleoprotein</keyword>
<name>A0A0G0JTC9_9BACT</name>
<evidence type="ECO:0000313" key="4">
    <source>
        <dbReference type="Proteomes" id="UP000034022"/>
    </source>
</evidence>
<evidence type="ECO:0000256" key="1">
    <source>
        <dbReference type="SAM" id="Coils"/>
    </source>
</evidence>
<evidence type="ECO:0000256" key="2">
    <source>
        <dbReference type="SAM" id="MobiDB-lite"/>
    </source>
</evidence>
<dbReference type="AlphaFoldDB" id="A0A0G0JTC9"/>
<feature type="region of interest" description="Disordered" evidence="2">
    <location>
        <begin position="1"/>
        <end position="26"/>
    </location>
</feature>
<reference evidence="3 4" key="1">
    <citation type="journal article" date="2015" name="Nature">
        <title>rRNA introns, odd ribosomes, and small enigmatic genomes across a large radiation of phyla.</title>
        <authorList>
            <person name="Brown C.T."/>
            <person name="Hug L.A."/>
            <person name="Thomas B.C."/>
            <person name="Sharon I."/>
            <person name="Castelle C.J."/>
            <person name="Singh A."/>
            <person name="Wilkins M.J."/>
            <person name="Williams K.H."/>
            <person name="Banfield J.F."/>
        </authorList>
    </citation>
    <scope>NUCLEOTIDE SEQUENCE [LARGE SCALE GENOMIC DNA]</scope>
</reference>
<comment type="caution">
    <text evidence="3">The sequence shown here is derived from an EMBL/GenBank/DDBJ whole genome shotgun (WGS) entry which is preliminary data.</text>
</comment>
<sequence>MTDTNFLLDDDLDEETANNNKNQTKSILDDLDLENESFAEKNNKNEANNDEGVVISKSKVVLINKLLKNIQETNEKIQKLLSGTITTEEEARISIGQIGEVPRFSGVDDEQGPSGDNSRIIEGVFDGENMIGPDGKQYSVPANYASKSKLIEGDILKLTITPTGTFMYKQIGPIDRIRVVGVLEQADNGSFTVVNGSKRWKVLTASVTYYKGQDNDEVVILVPKVGESNWAAVENIVRKGY</sequence>
<dbReference type="GO" id="GO:0005840">
    <property type="term" value="C:ribosome"/>
    <property type="evidence" value="ECO:0007669"/>
    <property type="project" value="UniProtKB-KW"/>
</dbReference>
<dbReference type="EMBL" id="LBUU01000003">
    <property type="protein sequence ID" value="KKQ70733.1"/>
    <property type="molecule type" value="Genomic_DNA"/>
</dbReference>
<accession>A0A0G0JTC9</accession>
<gene>
    <name evidence="3" type="ORF">US91_C0003G0063</name>
</gene>
<keyword evidence="1" id="KW-0175">Coiled coil</keyword>
<organism evidence="3 4">
    <name type="scientific">Candidatus Falkowbacteria bacterium GW2011_GWE1_38_31</name>
    <dbReference type="NCBI Taxonomy" id="1618638"/>
    <lineage>
        <taxon>Bacteria</taxon>
        <taxon>Candidatus Falkowiibacteriota</taxon>
    </lineage>
</organism>
<keyword evidence="3" id="KW-0689">Ribosomal protein</keyword>
<evidence type="ECO:0000313" key="3">
    <source>
        <dbReference type="EMBL" id="KKQ70733.1"/>
    </source>
</evidence>
<feature type="coiled-coil region" evidence="1">
    <location>
        <begin position="28"/>
        <end position="83"/>
    </location>
</feature>
<dbReference type="Proteomes" id="UP000034022">
    <property type="component" value="Unassembled WGS sequence"/>
</dbReference>
<protein>
    <submittedName>
        <fullName evidence="3">50S ribosomal protein L7/L12</fullName>
    </submittedName>
</protein>